<organism evidence="1 2">
    <name type="scientific">Amblyomma americanum</name>
    <name type="common">Lone star tick</name>
    <dbReference type="NCBI Taxonomy" id="6943"/>
    <lineage>
        <taxon>Eukaryota</taxon>
        <taxon>Metazoa</taxon>
        <taxon>Ecdysozoa</taxon>
        <taxon>Arthropoda</taxon>
        <taxon>Chelicerata</taxon>
        <taxon>Arachnida</taxon>
        <taxon>Acari</taxon>
        <taxon>Parasitiformes</taxon>
        <taxon>Ixodida</taxon>
        <taxon>Ixodoidea</taxon>
        <taxon>Ixodidae</taxon>
        <taxon>Amblyomminae</taxon>
        <taxon>Amblyomma</taxon>
    </lineage>
</organism>
<sequence length="79" mass="8759">MSLHSHQQQRLEVFGIVYVESSELIGPLGLIVMADHVLQCSAPCTKICITVIYNSCVKSCFTFFPLPFTGHHTGGLRNH</sequence>
<dbReference type="EMBL" id="JARKHS020036257">
    <property type="protein sequence ID" value="KAK8756409.1"/>
    <property type="molecule type" value="Genomic_DNA"/>
</dbReference>
<keyword evidence="2" id="KW-1185">Reference proteome</keyword>
<proteinExistence type="predicted"/>
<reference evidence="1 2" key="1">
    <citation type="journal article" date="2023" name="Arcadia Sci">
        <title>De novo assembly of a long-read Amblyomma americanum tick genome.</title>
        <authorList>
            <person name="Chou S."/>
            <person name="Poskanzer K.E."/>
            <person name="Rollins M."/>
            <person name="Thuy-Boun P.S."/>
        </authorList>
    </citation>
    <scope>NUCLEOTIDE SEQUENCE [LARGE SCALE GENOMIC DNA]</scope>
    <source>
        <strain evidence="1">F_SG_1</strain>
        <tissue evidence="1">Salivary glands</tissue>
    </source>
</reference>
<evidence type="ECO:0000313" key="1">
    <source>
        <dbReference type="EMBL" id="KAK8756409.1"/>
    </source>
</evidence>
<gene>
    <name evidence="1" type="ORF">V5799_000887</name>
</gene>
<accession>A0AAQ4D1R9</accession>
<feature type="non-terminal residue" evidence="1">
    <location>
        <position position="79"/>
    </location>
</feature>
<comment type="caution">
    <text evidence="1">The sequence shown here is derived from an EMBL/GenBank/DDBJ whole genome shotgun (WGS) entry which is preliminary data.</text>
</comment>
<dbReference type="Proteomes" id="UP001321473">
    <property type="component" value="Unassembled WGS sequence"/>
</dbReference>
<name>A0AAQ4D1R9_AMBAM</name>
<dbReference type="AlphaFoldDB" id="A0AAQ4D1R9"/>
<protein>
    <submittedName>
        <fullName evidence="1">Uncharacterized protein</fullName>
    </submittedName>
</protein>
<evidence type="ECO:0000313" key="2">
    <source>
        <dbReference type="Proteomes" id="UP001321473"/>
    </source>
</evidence>